<evidence type="ECO:0000313" key="14">
    <source>
        <dbReference type="Proteomes" id="UP000494040"/>
    </source>
</evidence>
<dbReference type="CTD" id="41524"/>
<dbReference type="SUPFAM" id="SSF160481">
    <property type="entry name" value="BRK domain-like"/>
    <property type="match status" value="1"/>
</dbReference>
<dbReference type="Gene3D" id="1.10.472.30">
    <property type="entry name" value="Transcription elongation factor S-II, central domain"/>
    <property type="match status" value="1"/>
</dbReference>
<dbReference type="InterPro" id="IPR006576">
    <property type="entry name" value="BRK_domain"/>
</dbReference>
<dbReference type="OMA" id="SGTMQCV"/>
<comment type="subcellular location">
    <subcellularLocation>
        <location evidence="1">Nucleus</location>
    </subcellularLocation>
</comment>
<dbReference type="Pfam" id="PF00628">
    <property type="entry name" value="PHD"/>
    <property type="match status" value="1"/>
</dbReference>
<dbReference type="InterPro" id="IPR001965">
    <property type="entry name" value="Znf_PHD"/>
</dbReference>
<feature type="region of interest" description="Disordered" evidence="10">
    <location>
        <begin position="928"/>
        <end position="963"/>
    </location>
</feature>
<dbReference type="InterPro" id="IPR011011">
    <property type="entry name" value="Znf_FYVE_PHD"/>
</dbReference>
<dbReference type="Proteomes" id="UP000494040">
    <property type="component" value="Unassembled WGS sequence"/>
</dbReference>
<dbReference type="InterPro" id="IPR037259">
    <property type="entry name" value="BRK_sf"/>
</dbReference>
<evidence type="ECO:0000259" key="12">
    <source>
        <dbReference type="PROSITE" id="PS51321"/>
    </source>
</evidence>
<feature type="region of interest" description="Disordered" evidence="10">
    <location>
        <begin position="1304"/>
        <end position="1474"/>
    </location>
</feature>
<dbReference type="Pfam" id="PF07533">
    <property type="entry name" value="BRK"/>
    <property type="match status" value="1"/>
</dbReference>
<feature type="domain" description="TFIIS central" evidence="12">
    <location>
        <begin position="1140"/>
        <end position="1260"/>
    </location>
</feature>
<feature type="compositionally biased region" description="Polar residues" evidence="10">
    <location>
        <begin position="980"/>
        <end position="993"/>
    </location>
</feature>
<evidence type="ECO:0000256" key="3">
    <source>
        <dbReference type="ARBA" id="ARBA00022771"/>
    </source>
</evidence>
<dbReference type="SMART" id="SM00510">
    <property type="entry name" value="TFS2M"/>
    <property type="match status" value="1"/>
</dbReference>
<feature type="region of interest" description="Disordered" evidence="10">
    <location>
        <begin position="1005"/>
        <end position="1044"/>
    </location>
</feature>
<dbReference type="SUPFAM" id="SSF46942">
    <property type="entry name" value="Elongation factor TFIIS domain 2"/>
    <property type="match status" value="1"/>
</dbReference>
<evidence type="ECO:0000256" key="8">
    <source>
        <dbReference type="PROSITE-ProRule" id="PRU00146"/>
    </source>
</evidence>
<organism evidence="13 14">
    <name type="scientific">Cimex lectularius</name>
    <name type="common">Bed bug</name>
    <name type="synonym">Acanthia lectularia</name>
    <dbReference type="NCBI Taxonomy" id="79782"/>
    <lineage>
        <taxon>Eukaryota</taxon>
        <taxon>Metazoa</taxon>
        <taxon>Ecdysozoa</taxon>
        <taxon>Arthropoda</taxon>
        <taxon>Hexapoda</taxon>
        <taxon>Insecta</taxon>
        <taxon>Pterygota</taxon>
        <taxon>Neoptera</taxon>
        <taxon>Paraneoptera</taxon>
        <taxon>Hemiptera</taxon>
        <taxon>Heteroptera</taxon>
        <taxon>Panheteroptera</taxon>
        <taxon>Cimicomorpha</taxon>
        <taxon>Cimicidae</taxon>
        <taxon>Cimex</taxon>
    </lineage>
</organism>
<evidence type="ECO:0000256" key="7">
    <source>
        <dbReference type="ARBA" id="ARBA00023242"/>
    </source>
</evidence>
<keyword evidence="9" id="KW-0175">Coiled coil</keyword>
<feature type="compositionally biased region" description="Low complexity" evidence="10">
    <location>
        <begin position="1032"/>
        <end position="1044"/>
    </location>
</feature>
<feature type="region of interest" description="Disordered" evidence="10">
    <location>
        <begin position="1967"/>
        <end position="2093"/>
    </location>
</feature>
<dbReference type="PROSITE" id="PS01359">
    <property type="entry name" value="ZF_PHD_1"/>
    <property type="match status" value="1"/>
</dbReference>
<dbReference type="GO" id="GO:0008270">
    <property type="term" value="F:zinc ion binding"/>
    <property type="evidence" value="ECO:0007669"/>
    <property type="project" value="UniProtKB-KW"/>
</dbReference>
<evidence type="ECO:0000313" key="13">
    <source>
        <dbReference type="EnsemblMetazoa" id="XP_014239161.1"/>
    </source>
</evidence>
<dbReference type="InterPro" id="IPR036575">
    <property type="entry name" value="TFIIS_cen_dom_sf"/>
</dbReference>
<feature type="coiled-coil region" evidence="9">
    <location>
        <begin position="1715"/>
        <end position="1742"/>
    </location>
</feature>
<feature type="compositionally biased region" description="Basic and acidic residues" evidence="10">
    <location>
        <begin position="1361"/>
        <end position="1416"/>
    </location>
</feature>
<dbReference type="InterPro" id="IPR019787">
    <property type="entry name" value="Znf_PHD-finger"/>
</dbReference>
<sequence length="2093" mass="233591">MSSTFVADSTEDKDDSLIIIVNPDGTITVDPETLQKLIANQHGNVSVVRVDGEGNASSEEQADTDASHVNLTVEGFYSNPPQETTVLSEVPVENDTGNNDVVVDPFSEMEPEHIARLESALQSDQAKEILGHKLGDNLTEMLDILERSDEKDTPSLPGPQIIPQQQAADHPPLETIVHNDHSYHLYQPQPSVQVMPPSILSRPLMRGGRARVRGTGRILTRGGITRAPVIAAQSQPTSQPTMVVAAPKVTKSIICNQSGRLVQQPAVLVASDIKVQKKIIATKVPTTQSGILSSTPRILTQSAVTSDTAVVRTPSELQKKSLVRGGKVTIRTPKSKRVTTTIITPGLTPSQDNEAEKLKQQLEDEIIEVHSPIPKIDPTIPNADKKLTFQQVVTILKKKPSVVVQKLSPKVVEASLNRNNVVSKTKPKEVIKYDSKTPGKGETLVPTLPNTPNSLITSPTATAKVVKSSDVDDTKKKKERGKWSAQAMPVVLGPELFSTPDIIRRVSTEKASVIETPPTETQLHLPAGTPLSEMVVEKPSNTSKGEPESLKVQVQPLHPPIVSAKCEEMSAESLLDSIHAEVAKDESRFLAEALLFDELTNDEDAMGSIKMIDCQIEETLKKMEIGQDQPPLASSGAMITPGQEGKQTDEISTSSLPTLRKLPPIELPATRSATKKAAAAKVQDSQQPREVHKQETRRASVDSKKSNVEKKNLLKSKESDGEDDQDSDDESWNSEDDPDRLWCICKKPHNNRFMICCDSCEEWFHGKCVGITKSLGQQMEQQGVEWSCPTCKETKLKHIQKSNQEVTPLQKVDSKPQGEEQPITTIECIVCKKMAKDNNNFCSDICIKKHVLMMLAMLKRETVGLNPATKVVVYEKKTGRLLSGEKAPSVVNLADWLISHKTFEVVKPSILPLNKYYKTAVANKVSTVEMPNKTQTPSKPQLTQNTDPSPVKTSSPLATKQATVEKHPFSVKLLQPVTKTSSSQKLVSSQKNVATPLKNIHTNQKNLQTSQKSIQNASKAAQLSPKAVQPNPKSVVPIPKVIPSSPKIIQPCQKTVQIIQAQPHTPLTTVKAKAEDSEKTKKKTQATSVTPILDKKKEDKSEAKLVKKDKKSSSQSESKSSCSTPTVKQEETPKQQPEPIRANVKRTLHELLQQRVKQDPELNILTDEIKELVTSIEEELFNLFKDTGAKYKAKYRSLVFNIKDAKNLTLYRKIVEKSVSPSQLVRLSPEELASQELAQWREKEAKHQIEIIKKNELDLIYQAKTVVLKSRKGEEVIESKNHEANITELESALNRTADDYEIESAKQEKKDGETALLNVNLSTSVEKKKKEEKKDDRKKDKRRDRKRSHRSRSRSGHRSRSKESRSSQSKSKEINKTDSKEKSRSKSRDESKRSRSRSKERSKSRDVKRTDSKSNSDKIPLNIKKDDDPPLPPYCDTKIDMERSLTPPPLTENQLKEDDLSDREPSSTVTINTPPYIEDKPPFWSGILNMSEVTKLYTSAYEVSGSCEGLDIELLSNLECVGRIQPDAVWDYVSRMKKAGTKDIVVIRFQSESEEEKMNYLSLYSYLNSRNRMAVIGAISKTVKDFYVLPLASHSPIPQVLLPLDGPGFDDYRPHLLLGIIIRTKKGNTSLSLPSIIHKKKSVCQSKIGERSYTPPLPDGTTTPPLPPTSALKRLPLRGLTPPLPDLDDEPYSPGEDDPYSPEDMEAESIIVKPNPEIQRNLEEVNRMIEEKRQKIEIMTSAASLPPNVIPGITDSAYTMDDENDAYSPSARFTPPTTSDSIPFFDSKTLPDIKLPSNLQEILASIKVPDSLNGQSRVLDVNSDPIVRAYTSAAYRDEDDDHSEDELSGPIQEKTSRDPRQRPIILPKSSLSQLSDADLIRKAAEMEQTHKPEMFFPLLPLLPPPPFPTQQIPFPKGPPPALTTVQPIPNLTHPQRKRKEYSPTKEFDVHKNFKEYLHKDDYMSERRNRKWEHRGPNNVPRGVPPRIHNRGGSSGGGSSGTNFRRGFDQRGRLGQFRGRFGQRRGGSNGSSFRGPHQRHKFDGVQNEWDEEIRNFEQRKAREMDRERRKRRPSRSPSPNRRRRQRKISASNSN</sequence>
<feature type="region of interest" description="Disordered" evidence="10">
    <location>
        <begin position="1648"/>
        <end position="1702"/>
    </location>
</feature>
<feature type="compositionally biased region" description="Basic and acidic residues" evidence="10">
    <location>
        <begin position="2051"/>
        <end position="2066"/>
    </location>
</feature>
<dbReference type="PANTHER" id="PTHR11477">
    <property type="entry name" value="TRANSCRIPTION FACTOR S-II ZINC FINGER DOMAIN-CONTAINING PROTEIN"/>
    <property type="match status" value="1"/>
</dbReference>
<feature type="compositionally biased region" description="Acidic residues" evidence="10">
    <location>
        <begin position="720"/>
        <end position="737"/>
    </location>
</feature>
<dbReference type="Gene3D" id="3.30.40.10">
    <property type="entry name" value="Zinc/RING finger domain, C3HC4 (zinc finger)"/>
    <property type="match status" value="1"/>
</dbReference>
<feature type="compositionally biased region" description="Basic residues" evidence="10">
    <location>
        <begin position="1339"/>
        <end position="1360"/>
    </location>
</feature>
<dbReference type="CDD" id="cd15552">
    <property type="entry name" value="PHD_PHF3_like"/>
    <property type="match status" value="1"/>
</dbReference>
<dbReference type="GO" id="GO:0005634">
    <property type="term" value="C:nucleus"/>
    <property type="evidence" value="ECO:0007669"/>
    <property type="project" value="UniProtKB-SubCell"/>
</dbReference>
<keyword evidence="4" id="KW-0862">Zinc</keyword>
<accession>A0A8I6R9U9</accession>
<dbReference type="SMART" id="SM00249">
    <property type="entry name" value="PHD"/>
    <property type="match status" value="1"/>
</dbReference>
<dbReference type="PANTHER" id="PTHR11477:SF51">
    <property type="entry name" value="PROTEIN PARTNER OF SNF, ISOFORM B"/>
    <property type="match status" value="1"/>
</dbReference>
<feature type="compositionally biased region" description="Low complexity" evidence="10">
    <location>
        <begin position="1113"/>
        <end position="1123"/>
    </location>
</feature>
<dbReference type="Pfam" id="PF07500">
    <property type="entry name" value="TFIIS_M"/>
    <property type="match status" value="1"/>
</dbReference>
<feature type="domain" description="PHD-type" evidence="11">
    <location>
        <begin position="740"/>
        <end position="794"/>
    </location>
</feature>
<evidence type="ECO:0000256" key="9">
    <source>
        <dbReference type="SAM" id="Coils"/>
    </source>
</evidence>
<feature type="region of interest" description="Disordered" evidence="10">
    <location>
        <begin position="980"/>
        <end position="999"/>
    </location>
</feature>
<feature type="region of interest" description="Disordered" evidence="10">
    <location>
        <begin position="1833"/>
        <end position="1870"/>
    </location>
</feature>
<evidence type="ECO:0000256" key="4">
    <source>
        <dbReference type="ARBA" id="ARBA00022833"/>
    </source>
</evidence>
<feature type="region of interest" description="Disordered" evidence="10">
    <location>
        <begin position="149"/>
        <end position="168"/>
    </location>
</feature>
<feature type="compositionally biased region" description="Basic and acidic residues" evidence="10">
    <location>
        <begin position="1304"/>
        <end position="1313"/>
    </location>
</feature>
<feature type="compositionally biased region" description="Acidic residues" evidence="10">
    <location>
        <begin position="1686"/>
        <end position="1702"/>
    </location>
</feature>
<feature type="compositionally biased region" description="Polar residues" evidence="10">
    <location>
        <begin position="932"/>
        <end position="962"/>
    </location>
</feature>
<feature type="compositionally biased region" description="Low complexity" evidence="10">
    <location>
        <begin position="1672"/>
        <end position="1681"/>
    </location>
</feature>
<dbReference type="EnsemblMetazoa" id="XM_014383675.2">
    <property type="protein sequence ID" value="XP_014239161.1"/>
    <property type="gene ID" value="LOC106660771"/>
</dbReference>
<evidence type="ECO:0000256" key="5">
    <source>
        <dbReference type="ARBA" id="ARBA00023015"/>
    </source>
</evidence>
<feature type="compositionally biased region" description="Acidic residues" evidence="10">
    <location>
        <begin position="1837"/>
        <end position="1847"/>
    </location>
</feature>
<keyword evidence="7" id="KW-0539">Nucleus</keyword>
<evidence type="ECO:0000256" key="2">
    <source>
        <dbReference type="ARBA" id="ARBA00022723"/>
    </source>
</evidence>
<feature type="compositionally biased region" description="Basic and acidic residues" evidence="10">
    <location>
        <begin position="1325"/>
        <end position="1338"/>
    </location>
</feature>
<proteinExistence type="predicted"/>
<keyword evidence="5" id="KW-0805">Transcription regulation</keyword>
<evidence type="ECO:0000256" key="10">
    <source>
        <dbReference type="SAM" id="MobiDB-lite"/>
    </source>
</evidence>
<dbReference type="PROSITE" id="PS50016">
    <property type="entry name" value="ZF_PHD_2"/>
    <property type="match status" value="1"/>
</dbReference>
<dbReference type="PROSITE" id="PS51321">
    <property type="entry name" value="TFIIS_CENTRAL"/>
    <property type="match status" value="1"/>
</dbReference>
<dbReference type="Gene3D" id="3.40.5.120">
    <property type="match status" value="1"/>
</dbReference>
<reference evidence="13" key="1">
    <citation type="submission" date="2022-01" db="UniProtKB">
        <authorList>
            <consortium name="EnsemblMetazoa"/>
        </authorList>
    </citation>
    <scope>IDENTIFICATION</scope>
</reference>
<feature type="compositionally biased region" description="Low complexity" evidence="10">
    <location>
        <begin position="159"/>
        <end position="168"/>
    </location>
</feature>
<dbReference type="OrthoDB" id="1884872at2759"/>
<dbReference type="InterPro" id="IPR012921">
    <property type="entry name" value="SPOC_C"/>
</dbReference>
<feature type="compositionally biased region" description="Basic and acidic residues" evidence="10">
    <location>
        <begin position="1093"/>
        <end position="1106"/>
    </location>
</feature>
<evidence type="ECO:0000256" key="6">
    <source>
        <dbReference type="ARBA" id="ARBA00023163"/>
    </source>
</evidence>
<keyword evidence="14" id="KW-1185">Reference proteome</keyword>
<dbReference type="RefSeq" id="XP_014239161.1">
    <property type="nucleotide sequence ID" value="XM_014383675.2"/>
</dbReference>
<dbReference type="RefSeq" id="XP_014239160.1">
    <property type="nucleotide sequence ID" value="XM_014383674.2"/>
</dbReference>
<evidence type="ECO:0000259" key="11">
    <source>
        <dbReference type="PROSITE" id="PS50016"/>
    </source>
</evidence>
<dbReference type="InterPro" id="IPR013083">
    <property type="entry name" value="Znf_RING/FYVE/PHD"/>
</dbReference>
<feature type="region of interest" description="Disordered" evidence="10">
    <location>
        <begin position="628"/>
        <end position="737"/>
    </location>
</feature>
<dbReference type="InterPro" id="IPR003618">
    <property type="entry name" value="TFIIS_cen_dom"/>
</dbReference>
<dbReference type="InterPro" id="IPR019786">
    <property type="entry name" value="Zinc_finger_PHD-type_CS"/>
</dbReference>
<feature type="compositionally biased region" description="Basic and acidic residues" evidence="10">
    <location>
        <begin position="687"/>
        <end position="719"/>
    </location>
</feature>
<evidence type="ECO:0008006" key="15">
    <source>
        <dbReference type="Google" id="ProtNLM"/>
    </source>
</evidence>
<keyword evidence="3 8" id="KW-0863">Zinc-finger</keyword>
<dbReference type="KEGG" id="clec:106660771"/>
<evidence type="ECO:0000256" key="1">
    <source>
        <dbReference type="ARBA" id="ARBA00004123"/>
    </source>
</evidence>
<feature type="compositionally biased region" description="Polar residues" evidence="10">
    <location>
        <begin position="1005"/>
        <end position="1021"/>
    </location>
</feature>
<dbReference type="Pfam" id="PF07744">
    <property type="entry name" value="SPOC"/>
    <property type="match status" value="1"/>
</dbReference>
<dbReference type="EnsemblMetazoa" id="XM_014383674.2">
    <property type="protein sequence ID" value="XP_014239160.1"/>
    <property type="gene ID" value="LOC106660771"/>
</dbReference>
<dbReference type="CDD" id="cd21541">
    <property type="entry name" value="SPOC_PHF3-like"/>
    <property type="match status" value="1"/>
</dbReference>
<keyword evidence="2" id="KW-0479">Metal-binding</keyword>
<feature type="compositionally biased region" description="Basic and acidic residues" evidence="10">
    <location>
        <begin position="1454"/>
        <end position="1465"/>
    </location>
</feature>
<dbReference type="GeneID" id="106660771"/>
<protein>
    <recommendedName>
        <fullName evidence="15">PHD finger protein 3</fullName>
    </recommendedName>
</protein>
<dbReference type="GO" id="GO:0006351">
    <property type="term" value="P:DNA-templated transcription"/>
    <property type="evidence" value="ECO:0007669"/>
    <property type="project" value="InterPro"/>
</dbReference>
<feature type="region of interest" description="Disordered" evidence="10">
    <location>
        <begin position="1067"/>
        <end position="1141"/>
    </location>
</feature>
<name>A0A8I6R9U9_CIMLE</name>
<keyword evidence="6" id="KW-0804">Transcription</keyword>
<feature type="compositionally biased region" description="Basic residues" evidence="10">
    <location>
        <begin position="2067"/>
        <end position="2086"/>
    </location>
</feature>
<dbReference type="SUPFAM" id="SSF57903">
    <property type="entry name" value="FYVE/PHD zinc finger"/>
    <property type="match status" value="1"/>
</dbReference>